<evidence type="ECO:0000313" key="3">
    <source>
        <dbReference type="Proteomes" id="UP000325315"/>
    </source>
</evidence>
<keyword evidence="2" id="KW-0378">Hydrolase</keyword>
<reference evidence="3" key="1">
    <citation type="journal article" date="2019" name="Plant Biotechnol. J.">
        <title>Genome sequencing of the Australian wild diploid species Gossypium australe highlights disease resistance and delayed gland morphogenesis.</title>
        <authorList>
            <person name="Cai Y."/>
            <person name="Cai X."/>
            <person name="Wang Q."/>
            <person name="Wang P."/>
            <person name="Zhang Y."/>
            <person name="Cai C."/>
            <person name="Xu Y."/>
            <person name="Wang K."/>
            <person name="Zhou Z."/>
            <person name="Wang C."/>
            <person name="Geng S."/>
            <person name="Li B."/>
            <person name="Dong Q."/>
            <person name="Hou Y."/>
            <person name="Wang H."/>
            <person name="Ai P."/>
            <person name="Liu Z."/>
            <person name="Yi F."/>
            <person name="Sun M."/>
            <person name="An G."/>
            <person name="Cheng J."/>
            <person name="Zhang Y."/>
            <person name="Shi Q."/>
            <person name="Xie Y."/>
            <person name="Shi X."/>
            <person name="Chang Y."/>
            <person name="Huang F."/>
            <person name="Chen Y."/>
            <person name="Hong S."/>
            <person name="Mi L."/>
            <person name="Sun Q."/>
            <person name="Zhang L."/>
            <person name="Zhou B."/>
            <person name="Peng R."/>
            <person name="Zhang X."/>
            <person name="Liu F."/>
        </authorList>
    </citation>
    <scope>NUCLEOTIDE SEQUENCE [LARGE SCALE GENOMIC DNA]</scope>
    <source>
        <strain evidence="3">cv. PA1801</strain>
    </source>
</reference>
<evidence type="ECO:0000313" key="2">
    <source>
        <dbReference type="EMBL" id="KAA3467166.1"/>
    </source>
</evidence>
<proteinExistence type="inferred from homology"/>
<evidence type="ECO:0000256" key="1">
    <source>
        <dbReference type="RuleBase" id="RU366045"/>
    </source>
</evidence>
<dbReference type="AlphaFoldDB" id="A0A5B6VDV1"/>
<dbReference type="EMBL" id="SMMG02000007">
    <property type="protein sequence ID" value="KAA3467166.1"/>
    <property type="molecule type" value="Genomic_DNA"/>
</dbReference>
<organism evidence="2 3">
    <name type="scientific">Gossypium australe</name>
    <dbReference type="NCBI Taxonomy" id="47621"/>
    <lineage>
        <taxon>Eukaryota</taxon>
        <taxon>Viridiplantae</taxon>
        <taxon>Streptophyta</taxon>
        <taxon>Embryophyta</taxon>
        <taxon>Tracheophyta</taxon>
        <taxon>Spermatophyta</taxon>
        <taxon>Magnoliopsida</taxon>
        <taxon>eudicotyledons</taxon>
        <taxon>Gunneridae</taxon>
        <taxon>Pentapetalae</taxon>
        <taxon>rosids</taxon>
        <taxon>malvids</taxon>
        <taxon>Malvales</taxon>
        <taxon>Malvaceae</taxon>
        <taxon>Malvoideae</taxon>
        <taxon>Gossypium</taxon>
    </lineage>
</organism>
<comment type="similarity">
    <text evidence="1">Belongs to the metallo-dependent hydrolases superfamily.</text>
</comment>
<keyword evidence="1" id="KW-0210">Decarboxylase</keyword>
<dbReference type="GO" id="GO:0016831">
    <property type="term" value="F:carboxy-lyase activity"/>
    <property type="evidence" value="ECO:0007669"/>
    <property type="project" value="UniProtKB-KW"/>
</dbReference>
<dbReference type="InterPro" id="IPR032465">
    <property type="entry name" value="ACMSD"/>
</dbReference>
<dbReference type="GO" id="GO:0016787">
    <property type="term" value="F:hydrolase activity"/>
    <property type="evidence" value="ECO:0007669"/>
    <property type="project" value="UniProtKB-KW"/>
</dbReference>
<gene>
    <name evidence="2" type="ORF">EPI10_002204</name>
</gene>
<comment type="caution">
    <text evidence="2">The sequence shown here is derived from an EMBL/GenBank/DDBJ whole genome shotgun (WGS) entry which is preliminary data.</text>
</comment>
<name>A0A5B6VDV1_9ROSI</name>
<keyword evidence="3" id="KW-1185">Reference proteome</keyword>
<protein>
    <submittedName>
        <fullName evidence="2">4-sulfomuconolactone hydrolase</fullName>
    </submittedName>
</protein>
<dbReference type="PANTHER" id="PTHR21240">
    <property type="entry name" value="2-AMINO-3-CARBOXYLMUCONATE-6-SEMIALDEHYDE DECARBOXYLASE"/>
    <property type="match status" value="1"/>
</dbReference>
<dbReference type="OrthoDB" id="2135488at2759"/>
<sequence length="73" mass="8164">MIDSVLKKHPTKFVGCCLANPAENRTGVKQLEDLILKDGYRAIRFNPYLWPSGQQVSISKSFSAIRPQDVSSI</sequence>
<keyword evidence="1" id="KW-0456">Lyase</keyword>
<dbReference type="Proteomes" id="UP000325315">
    <property type="component" value="Unassembled WGS sequence"/>
</dbReference>
<dbReference type="PANTHER" id="PTHR21240:SF19">
    <property type="entry name" value="CATALYTIC_ HYDROLASE"/>
    <property type="match status" value="1"/>
</dbReference>
<accession>A0A5B6VDV1</accession>